<proteinExistence type="predicted"/>
<evidence type="ECO:0000313" key="1">
    <source>
        <dbReference type="EMBL" id="KAH3720398.1"/>
    </source>
</evidence>
<reference evidence="1" key="2">
    <citation type="submission" date="2020-11" db="EMBL/GenBank/DDBJ databases">
        <authorList>
            <person name="McCartney M.A."/>
            <person name="Auch B."/>
            <person name="Kono T."/>
            <person name="Mallez S."/>
            <person name="Becker A."/>
            <person name="Gohl D.M."/>
            <person name="Silverstein K.A.T."/>
            <person name="Koren S."/>
            <person name="Bechman K.B."/>
            <person name="Herman A."/>
            <person name="Abrahante J.E."/>
            <person name="Garbe J."/>
        </authorList>
    </citation>
    <scope>NUCLEOTIDE SEQUENCE</scope>
    <source>
        <strain evidence="1">Duluth1</strain>
        <tissue evidence="1">Whole animal</tissue>
    </source>
</reference>
<organism evidence="1 2">
    <name type="scientific">Dreissena polymorpha</name>
    <name type="common">Zebra mussel</name>
    <name type="synonym">Mytilus polymorpha</name>
    <dbReference type="NCBI Taxonomy" id="45954"/>
    <lineage>
        <taxon>Eukaryota</taxon>
        <taxon>Metazoa</taxon>
        <taxon>Spiralia</taxon>
        <taxon>Lophotrochozoa</taxon>
        <taxon>Mollusca</taxon>
        <taxon>Bivalvia</taxon>
        <taxon>Autobranchia</taxon>
        <taxon>Heteroconchia</taxon>
        <taxon>Euheterodonta</taxon>
        <taxon>Imparidentia</taxon>
        <taxon>Neoheterodontei</taxon>
        <taxon>Myida</taxon>
        <taxon>Dreissenoidea</taxon>
        <taxon>Dreissenidae</taxon>
        <taxon>Dreissena</taxon>
    </lineage>
</organism>
<protein>
    <submittedName>
        <fullName evidence="1">Uncharacterized protein</fullName>
    </submittedName>
</protein>
<dbReference type="AlphaFoldDB" id="A0A9D4CA88"/>
<reference evidence="1" key="1">
    <citation type="journal article" date="2019" name="bioRxiv">
        <title>The Genome of the Zebra Mussel, Dreissena polymorpha: A Resource for Invasive Species Research.</title>
        <authorList>
            <person name="McCartney M.A."/>
            <person name="Auch B."/>
            <person name="Kono T."/>
            <person name="Mallez S."/>
            <person name="Zhang Y."/>
            <person name="Obille A."/>
            <person name="Becker A."/>
            <person name="Abrahante J.E."/>
            <person name="Garbe J."/>
            <person name="Badalamenti J.P."/>
            <person name="Herman A."/>
            <person name="Mangelson H."/>
            <person name="Liachko I."/>
            <person name="Sullivan S."/>
            <person name="Sone E.D."/>
            <person name="Koren S."/>
            <person name="Silverstein K.A.T."/>
            <person name="Beckman K.B."/>
            <person name="Gohl D.M."/>
        </authorList>
    </citation>
    <scope>NUCLEOTIDE SEQUENCE</scope>
    <source>
        <strain evidence="1">Duluth1</strain>
        <tissue evidence="1">Whole animal</tissue>
    </source>
</reference>
<dbReference type="EMBL" id="JAIWYP010000013">
    <property type="protein sequence ID" value="KAH3720398.1"/>
    <property type="molecule type" value="Genomic_DNA"/>
</dbReference>
<dbReference type="Proteomes" id="UP000828390">
    <property type="component" value="Unassembled WGS sequence"/>
</dbReference>
<name>A0A9D4CA88_DREPO</name>
<gene>
    <name evidence="1" type="ORF">DPMN_063297</name>
</gene>
<keyword evidence="2" id="KW-1185">Reference proteome</keyword>
<accession>A0A9D4CA88</accession>
<comment type="caution">
    <text evidence="1">The sequence shown here is derived from an EMBL/GenBank/DDBJ whole genome shotgun (WGS) entry which is preliminary data.</text>
</comment>
<evidence type="ECO:0000313" key="2">
    <source>
        <dbReference type="Proteomes" id="UP000828390"/>
    </source>
</evidence>
<sequence length="61" mass="6974">MHHSVGQSVAAISSDEKLKYLLEKKAQCYTTHFLQENKVFGTYIVPPLVYCDKTSRSEESH</sequence>